<reference evidence="1 2" key="1">
    <citation type="submission" date="2019-12" db="EMBL/GenBank/DDBJ databases">
        <title>Novel species isolated from a subtropical stream in China.</title>
        <authorList>
            <person name="Lu H."/>
        </authorList>
    </citation>
    <scope>NUCLEOTIDE SEQUENCE [LARGE SCALE GENOMIC DNA]</scope>
    <source>
        <strain evidence="1 2">FT109W</strain>
    </source>
</reference>
<accession>A0ABW9WH00</accession>
<evidence type="ECO:0000313" key="1">
    <source>
        <dbReference type="EMBL" id="MYN40348.1"/>
    </source>
</evidence>
<proteinExistence type="predicted"/>
<dbReference type="EMBL" id="WWCS01000007">
    <property type="protein sequence ID" value="MYN40348.1"/>
    <property type="molecule type" value="Genomic_DNA"/>
</dbReference>
<comment type="caution">
    <text evidence="1">The sequence shown here is derived from an EMBL/GenBank/DDBJ whole genome shotgun (WGS) entry which is preliminary data.</text>
</comment>
<sequence length="113" mass="12906">MPLNQKDCEKVLAEMTPERQAQFLARLGHMYTVYGRDAYEFQGPGVTKPRLLRDFNEVHHRLYAQLGGLLTRGEGVFSPEVLAIWICGEGRDEEFRVASLDAFERCLKNFNAA</sequence>
<organism evidence="1 2">
    <name type="scientific">Duganella margarita</name>
    <dbReference type="NCBI Taxonomy" id="2692170"/>
    <lineage>
        <taxon>Bacteria</taxon>
        <taxon>Pseudomonadati</taxon>
        <taxon>Pseudomonadota</taxon>
        <taxon>Betaproteobacteria</taxon>
        <taxon>Burkholderiales</taxon>
        <taxon>Oxalobacteraceae</taxon>
        <taxon>Telluria group</taxon>
        <taxon>Duganella</taxon>
    </lineage>
</organism>
<evidence type="ECO:0000313" key="2">
    <source>
        <dbReference type="Proteomes" id="UP000466332"/>
    </source>
</evidence>
<keyword evidence="2" id="KW-1185">Reference proteome</keyword>
<gene>
    <name evidence="1" type="ORF">GTP55_13280</name>
</gene>
<dbReference type="RefSeq" id="WP_161045409.1">
    <property type="nucleotide sequence ID" value="NZ_WWCS01000007.1"/>
</dbReference>
<dbReference type="Proteomes" id="UP000466332">
    <property type="component" value="Unassembled WGS sequence"/>
</dbReference>
<name>A0ABW9WH00_9BURK</name>
<protein>
    <submittedName>
        <fullName evidence="1">Uncharacterized protein</fullName>
    </submittedName>
</protein>